<organism evidence="1 2">
    <name type="scientific">Vibrio algarum</name>
    <dbReference type="NCBI Taxonomy" id="3020714"/>
    <lineage>
        <taxon>Bacteria</taxon>
        <taxon>Pseudomonadati</taxon>
        <taxon>Pseudomonadota</taxon>
        <taxon>Gammaproteobacteria</taxon>
        <taxon>Vibrionales</taxon>
        <taxon>Vibrionaceae</taxon>
        <taxon>Vibrio</taxon>
    </lineage>
</organism>
<sequence>MLKAILHGKAGRIEHNKDESVSWSQLFKAREDLLTSTVFERFAYLSTPVQSKLLQNWLGTETEFQGFEHIDYWPSYSLSANEKRRRVEPDLVLKFETANVIVEIKPPAGGNQCKKQWQREIESFVQSGERDHLPLYFLAIGRAPDRATLSRWFTELKDAYPEVLNGINALNWQPAVNSILELNKSDLPNDQDRRIIEDILQVARLYKLKIQFYSWSSLLDKPLPALTMNHSILKIKSINHWDELLMGIEKNTLSLKDIEQWKR</sequence>
<gene>
    <name evidence="1" type="ORF">PGX00_13905</name>
</gene>
<protein>
    <recommendedName>
        <fullName evidence="3">Heteromeric transposase endonuclease subunit TnsA</fullName>
    </recommendedName>
</protein>
<evidence type="ECO:0000313" key="1">
    <source>
        <dbReference type="EMBL" id="MDB1124680.1"/>
    </source>
</evidence>
<accession>A0ABT4YTJ6</accession>
<evidence type="ECO:0000313" key="2">
    <source>
        <dbReference type="Proteomes" id="UP001210678"/>
    </source>
</evidence>
<proteinExistence type="predicted"/>
<dbReference type="EMBL" id="JAQLOI010000001">
    <property type="protein sequence ID" value="MDB1124680.1"/>
    <property type="molecule type" value="Genomic_DNA"/>
</dbReference>
<reference evidence="1 2" key="1">
    <citation type="submission" date="2023-01" db="EMBL/GenBank/DDBJ databases">
        <title>Vibrio sp. KJ40-1 sp.nov, isolated from marine algae.</title>
        <authorList>
            <person name="Butt M."/>
            <person name="Kim J.M.J."/>
            <person name="Jeon C.O.C."/>
        </authorList>
    </citation>
    <scope>NUCLEOTIDE SEQUENCE [LARGE SCALE GENOMIC DNA]</scope>
    <source>
        <strain evidence="1 2">KJ40-1</strain>
    </source>
</reference>
<dbReference type="Proteomes" id="UP001210678">
    <property type="component" value="Unassembled WGS sequence"/>
</dbReference>
<comment type="caution">
    <text evidence="1">The sequence shown here is derived from an EMBL/GenBank/DDBJ whole genome shotgun (WGS) entry which is preliminary data.</text>
</comment>
<evidence type="ECO:0008006" key="3">
    <source>
        <dbReference type="Google" id="ProtNLM"/>
    </source>
</evidence>
<name>A0ABT4YTJ6_9VIBR</name>
<dbReference type="RefSeq" id="WP_272137424.1">
    <property type="nucleotide sequence ID" value="NZ_JAQLOI010000001.1"/>
</dbReference>
<keyword evidence="2" id="KW-1185">Reference proteome</keyword>